<dbReference type="InterPro" id="IPR036047">
    <property type="entry name" value="F-box-like_dom_sf"/>
</dbReference>
<dbReference type="Pfam" id="PF12937">
    <property type="entry name" value="F-box-like"/>
    <property type="match status" value="1"/>
</dbReference>
<dbReference type="AlphaFoldDB" id="A0AAD6SE26"/>
<protein>
    <recommendedName>
        <fullName evidence="1">F-box domain-containing protein</fullName>
    </recommendedName>
</protein>
<organism evidence="2 3">
    <name type="scientific">Mycena alexandri</name>
    <dbReference type="NCBI Taxonomy" id="1745969"/>
    <lineage>
        <taxon>Eukaryota</taxon>
        <taxon>Fungi</taxon>
        <taxon>Dikarya</taxon>
        <taxon>Basidiomycota</taxon>
        <taxon>Agaricomycotina</taxon>
        <taxon>Agaricomycetes</taxon>
        <taxon>Agaricomycetidae</taxon>
        <taxon>Agaricales</taxon>
        <taxon>Marasmiineae</taxon>
        <taxon>Mycenaceae</taxon>
        <taxon>Mycena</taxon>
    </lineage>
</organism>
<gene>
    <name evidence="2" type="ORF">C8F04DRAFT_1126862</name>
</gene>
<accession>A0AAD6SE26</accession>
<dbReference type="SUPFAM" id="SSF81383">
    <property type="entry name" value="F-box domain"/>
    <property type="match status" value="1"/>
</dbReference>
<dbReference type="Proteomes" id="UP001218188">
    <property type="component" value="Unassembled WGS sequence"/>
</dbReference>
<feature type="domain" description="F-box" evidence="1">
    <location>
        <begin position="4"/>
        <end position="57"/>
    </location>
</feature>
<evidence type="ECO:0000313" key="2">
    <source>
        <dbReference type="EMBL" id="KAJ7025963.1"/>
    </source>
</evidence>
<sequence>MAPICVLPNELMARILTIYALETDALFNFKWAKVMYVCRHWYELALAAQSLWSFIYLVWHGSYDRLFKQLERSGVAPLTINLTLSEFAQYTDIILDECERISHLDVGERHNMFTS</sequence>
<reference evidence="2" key="1">
    <citation type="submission" date="2023-03" db="EMBL/GenBank/DDBJ databases">
        <title>Massive genome expansion in bonnet fungi (Mycena s.s.) driven by repeated elements and novel gene families across ecological guilds.</title>
        <authorList>
            <consortium name="Lawrence Berkeley National Laboratory"/>
            <person name="Harder C.B."/>
            <person name="Miyauchi S."/>
            <person name="Viragh M."/>
            <person name="Kuo A."/>
            <person name="Thoen E."/>
            <person name="Andreopoulos B."/>
            <person name="Lu D."/>
            <person name="Skrede I."/>
            <person name="Drula E."/>
            <person name="Henrissat B."/>
            <person name="Morin E."/>
            <person name="Kohler A."/>
            <person name="Barry K."/>
            <person name="LaButti K."/>
            <person name="Morin E."/>
            <person name="Salamov A."/>
            <person name="Lipzen A."/>
            <person name="Mereny Z."/>
            <person name="Hegedus B."/>
            <person name="Baldrian P."/>
            <person name="Stursova M."/>
            <person name="Weitz H."/>
            <person name="Taylor A."/>
            <person name="Grigoriev I.V."/>
            <person name="Nagy L.G."/>
            <person name="Martin F."/>
            <person name="Kauserud H."/>
        </authorList>
    </citation>
    <scope>NUCLEOTIDE SEQUENCE</scope>
    <source>
        <strain evidence="2">CBHHK200</strain>
    </source>
</reference>
<dbReference type="EMBL" id="JARJCM010000146">
    <property type="protein sequence ID" value="KAJ7025963.1"/>
    <property type="molecule type" value="Genomic_DNA"/>
</dbReference>
<evidence type="ECO:0000313" key="3">
    <source>
        <dbReference type="Proteomes" id="UP001218188"/>
    </source>
</evidence>
<proteinExistence type="predicted"/>
<dbReference type="InterPro" id="IPR001810">
    <property type="entry name" value="F-box_dom"/>
</dbReference>
<name>A0AAD6SE26_9AGAR</name>
<evidence type="ECO:0000259" key="1">
    <source>
        <dbReference type="Pfam" id="PF12937"/>
    </source>
</evidence>
<comment type="caution">
    <text evidence="2">The sequence shown here is derived from an EMBL/GenBank/DDBJ whole genome shotgun (WGS) entry which is preliminary data.</text>
</comment>
<keyword evidence="3" id="KW-1185">Reference proteome</keyword>